<evidence type="ECO:0000256" key="8">
    <source>
        <dbReference type="ARBA" id="ARBA00037993"/>
    </source>
</evidence>
<dbReference type="Proteomes" id="UP000318050">
    <property type="component" value="Unassembled WGS sequence"/>
</dbReference>
<dbReference type="GO" id="GO:0046872">
    <property type="term" value="F:metal ion binding"/>
    <property type="evidence" value="ECO:0007669"/>
    <property type="project" value="UniProtKB-KW"/>
</dbReference>
<dbReference type="Pfam" id="PF06508">
    <property type="entry name" value="QueC"/>
    <property type="match status" value="1"/>
</dbReference>
<dbReference type="InterPro" id="IPR018317">
    <property type="entry name" value="QueC"/>
</dbReference>
<comment type="pathway">
    <text evidence="1">Purine metabolism; 7-cyano-7-deazaguanine biosynthesis.</text>
</comment>
<comment type="catalytic activity">
    <reaction evidence="10">
        <text>7-carboxy-7-carbaguanine + NH4(+) + 2 ATP = 7-cyano-7-carbaguanine + 2 AMP + 2 diphosphate + 2 H(+)</text>
        <dbReference type="Rhea" id="RHEA:27982"/>
        <dbReference type="ChEBI" id="CHEBI:15378"/>
        <dbReference type="ChEBI" id="CHEBI:28938"/>
        <dbReference type="ChEBI" id="CHEBI:30616"/>
        <dbReference type="ChEBI" id="CHEBI:33019"/>
        <dbReference type="ChEBI" id="CHEBI:45075"/>
        <dbReference type="ChEBI" id="CHEBI:61036"/>
        <dbReference type="ChEBI" id="CHEBI:456215"/>
        <dbReference type="EC" id="6.3.4.20"/>
    </reaction>
</comment>
<evidence type="ECO:0000256" key="10">
    <source>
        <dbReference type="ARBA" id="ARBA00047890"/>
    </source>
</evidence>
<organism evidence="11 12">
    <name type="scientific">Nitrospirillum amazonense</name>
    <dbReference type="NCBI Taxonomy" id="28077"/>
    <lineage>
        <taxon>Bacteria</taxon>
        <taxon>Pseudomonadati</taxon>
        <taxon>Pseudomonadota</taxon>
        <taxon>Alphaproteobacteria</taxon>
        <taxon>Rhodospirillales</taxon>
        <taxon>Azospirillaceae</taxon>
        <taxon>Nitrospirillum</taxon>
    </lineage>
</organism>
<dbReference type="GO" id="GO:0008616">
    <property type="term" value="P:tRNA queuosine(34) biosynthetic process"/>
    <property type="evidence" value="ECO:0007669"/>
    <property type="project" value="UniProtKB-KW"/>
</dbReference>
<dbReference type="GO" id="GO:0005524">
    <property type="term" value="F:ATP binding"/>
    <property type="evidence" value="ECO:0007669"/>
    <property type="project" value="UniProtKB-KW"/>
</dbReference>
<keyword evidence="2" id="KW-0436">Ligase</keyword>
<dbReference type="SUPFAM" id="SSF52402">
    <property type="entry name" value="Adenine nucleotide alpha hydrolases-like"/>
    <property type="match status" value="1"/>
</dbReference>
<evidence type="ECO:0000256" key="3">
    <source>
        <dbReference type="ARBA" id="ARBA00022723"/>
    </source>
</evidence>
<dbReference type="PANTHER" id="PTHR42914:SF1">
    <property type="entry name" value="7-CYANO-7-DEAZAGUANINE SYNTHASE"/>
    <property type="match status" value="1"/>
</dbReference>
<dbReference type="EC" id="6.3.4.20" evidence="9"/>
<evidence type="ECO:0000256" key="2">
    <source>
        <dbReference type="ARBA" id="ARBA00022598"/>
    </source>
</evidence>
<protein>
    <recommendedName>
        <fullName evidence="9">7-cyano-7-deazaguanine synthase</fullName>
        <ecNumber evidence="9">6.3.4.20</ecNumber>
    </recommendedName>
</protein>
<comment type="similarity">
    <text evidence="8">Belongs to the QueC family.</text>
</comment>
<evidence type="ECO:0000313" key="11">
    <source>
        <dbReference type="EMBL" id="TWB54236.1"/>
    </source>
</evidence>
<dbReference type="AlphaFoldDB" id="A0A560I5J6"/>
<evidence type="ECO:0000256" key="4">
    <source>
        <dbReference type="ARBA" id="ARBA00022741"/>
    </source>
</evidence>
<dbReference type="InterPro" id="IPR014729">
    <property type="entry name" value="Rossmann-like_a/b/a_fold"/>
</dbReference>
<dbReference type="PANTHER" id="PTHR42914">
    <property type="entry name" value="7-CYANO-7-DEAZAGUANINE SYNTHASE"/>
    <property type="match status" value="1"/>
</dbReference>
<keyword evidence="7" id="KW-0067">ATP-binding</keyword>
<name>A0A560I5J6_9PROT</name>
<comment type="caution">
    <text evidence="11">The sequence shown here is derived from an EMBL/GenBank/DDBJ whole genome shotgun (WGS) entry which is preliminary data.</text>
</comment>
<keyword evidence="4" id="KW-0547">Nucleotide-binding</keyword>
<evidence type="ECO:0000313" key="12">
    <source>
        <dbReference type="Proteomes" id="UP000318050"/>
    </source>
</evidence>
<evidence type="ECO:0000256" key="1">
    <source>
        <dbReference type="ARBA" id="ARBA00005061"/>
    </source>
</evidence>
<keyword evidence="5" id="KW-0671">Queuosine biosynthesis</keyword>
<dbReference type="Gene3D" id="3.40.50.620">
    <property type="entry name" value="HUPs"/>
    <property type="match status" value="1"/>
</dbReference>
<evidence type="ECO:0000256" key="9">
    <source>
        <dbReference type="ARBA" id="ARBA00039149"/>
    </source>
</evidence>
<gene>
    <name evidence="11" type="ORF">FBZ92_1153</name>
</gene>
<keyword evidence="3" id="KW-0479">Metal-binding</keyword>
<dbReference type="EMBL" id="VITT01000015">
    <property type="protein sequence ID" value="TWB54236.1"/>
    <property type="molecule type" value="Genomic_DNA"/>
</dbReference>
<proteinExistence type="inferred from homology"/>
<sequence>MCSNQRFHVSYIPSNMDDARMKTGLLLSGGMDSVAIAWWKRPDVAFTIDYGQRAAEAEIDAARAVCDDLSIKHEIIRVDCSSLGSGDMVGASPSAVAPVSEWWPFRNQLLLTLAGMAAIRAEVSEIMIGALRTDGVHADGRSEFLEKISHLMSGQEGGISVSAPAIDLDAVELIKISGIPVGILSWAHSCHIANAACGSCHGCLKHYGTWKVISGAPY</sequence>
<evidence type="ECO:0000256" key="7">
    <source>
        <dbReference type="ARBA" id="ARBA00022840"/>
    </source>
</evidence>
<reference evidence="11 12" key="1">
    <citation type="submission" date="2019-06" db="EMBL/GenBank/DDBJ databases">
        <title>Genomic Encyclopedia of Type Strains, Phase IV (KMG-V): Genome sequencing to study the core and pangenomes of soil and plant-associated prokaryotes.</title>
        <authorList>
            <person name="Whitman W."/>
        </authorList>
    </citation>
    <scope>NUCLEOTIDE SEQUENCE [LARGE SCALE GENOMIC DNA]</scope>
    <source>
        <strain evidence="11 12">BR 11140</strain>
    </source>
</reference>
<accession>A0A560I5J6</accession>
<keyword evidence="6" id="KW-0862">Zinc</keyword>
<evidence type="ECO:0000256" key="5">
    <source>
        <dbReference type="ARBA" id="ARBA00022785"/>
    </source>
</evidence>
<evidence type="ECO:0000256" key="6">
    <source>
        <dbReference type="ARBA" id="ARBA00022833"/>
    </source>
</evidence>
<dbReference type="GO" id="GO:0016874">
    <property type="term" value="F:ligase activity"/>
    <property type="evidence" value="ECO:0007669"/>
    <property type="project" value="UniProtKB-KW"/>
</dbReference>